<evidence type="ECO:0000313" key="4">
    <source>
        <dbReference type="Proteomes" id="UP000008220"/>
    </source>
</evidence>
<dbReference type="KEGG" id="cno:NT01CX_0833"/>
<dbReference type="PROSITE" id="PS51704">
    <property type="entry name" value="GP_PDE"/>
    <property type="match status" value="1"/>
</dbReference>
<organism evidence="3 4">
    <name type="scientific">Clostridium novyi (strain NT)</name>
    <dbReference type="NCBI Taxonomy" id="386415"/>
    <lineage>
        <taxon>Bacteria</taxon>
        <taxon>Bacillati</taxon>
        <taxon>Bacillota</taxon>
        <taxon>Clostridia</taxon>
        <taxon>Eubacteriales</taxon>
        <taxon>Clostridiaceae</taxon>
        <taxon>Clostridium</taxon>
    </lineage>
</organism>
<dbReference type="Proteomes" id="UP000008220">
    <property type="component" value="Chromosome"/>
</dbReference>
<dbReference type="RefSeq" id="WP_011723245.1">
    <property type="nucleotide sequence ID" value="NC_008593.1"/>
</dbReference>
<dbReference type="STRING" id="386415.NT01CX_0833"/>
<dbReference type="eggNOG" id="COG0584">
    <property type="taxonomic scope" value="Bacteria"/>
</dbReference>
<gene>
    <name evidence="3" type="ordered locus">NT01CX_0833</name>
</gene>
<keyword evidence="1" id="KW-1133">Transmembrane helix</keyword>
<keyword evidence="1" id="KW-0812">Transmembrane</keyword>
<dbReference type="PANTHER" id="PTHR46211:SF8">
    <property type="entry name" value="PHOSPHODIESTERASE"/>
    <property type="match status" value="1"/>
</dbReference>
<dbReference type="EMBL" id="CP000382">
    <property type="protein sequence ID" value="ABK61778.1"/>
    <property type="molecule type" value="Genomic_DNA"/>
</dbReference>
<dbReference type="InterPro" id="IPR018476">
    <property type="entry name" value="GlyceroP-diester-Pdiesterase_M"/>
</dbReference>
<dbReference type="PANTHER" id="PTHR46211">
    <property type="entry name" value="GLYCEROPHOSPHORYL DIESTER PHOSPHODIESTERASE"/>
    <property type="match status" value="1"/>
</dbReference>
<dbReference type="GO" id="GO:0006629">
    <property type="term" value="P:lipid metabolic process"/>
    <property type="evidence" value="ECO:0007669"/>
    <property type="project" value="InterPro"/>
</dbReference>
<dbReference type="eggNOG" id="COG4781">
    <property type="taxonomic scope" value="Bacteria"/>
</dbReference>
<accession>A0Q3S1</accession>
<evidence type="ECO:0000256" key="1">
    <source>
        <dbReference type="SAM" id="Phobius"/>
    </source>
</evidence>
<keyword evidence="1" id="KW-0472">Membrane</keyword>
<evidence type="ECO:0000259" key="2">
    <source>
        <dbReference type="PROSITE" id="PS51704"/>
    </source>
</evidence>
<dbReference type="InterPro" id="IPR030395">
    <property type="entry name" value="GP_PDE_dom"/>
</dbReference>
<feature type="transmembrane region" description="Helical" evidence="1">
    <location>
        <begin position="32"/>
        <end position="50"/>
    </location>
</feature>
<feature type="domain" description="GP-PDE" evidence="2">
    <location>
        <begin position="359"/>
        <end position="589"/>
    </location>
</feature>
<name>A0Q3S1_CLONN</name>
<reference evidence="3 4" key="1">
    <citation type="journal article" date="2006" name="Nat. Biotechnol.">
        <title>The genome and transcriptomes of the anti-tumor agent Clostridium novyi-NT.</title>
        <authorList>
            <person name="Bettegowda C."/>
            <person name="Huang X."/>
            <person name="Lin J."/>
            <person name="Cheong I."/>
            <person name="Kohli M."/>
            <person name="Szabo S.A."/>
            <person name="Zhang X."/>
            <person name="Diaz L.A. Jr."/>
            <person name="Velculescu V.E."/>
            <person name="Parmigiani G."/>
            <person name="Kinzler K.W."/>
            <person name="Vogelstein B."/>
            <person name="Zhou S."/>
        </authorList>
    </citation>
    <scope>NUCLEOTIDE SEQUENCE [LARGE SCALE GENOMIC DNA]</scope>
    <source>
        <strain evidence="3 4">NT</strain>
    </source>
</reference>
<dbReference type="Gene3D" id="3.20.20.190">
    <property type="entry name" value="Phosphatidylinositol (PI) phosphodiesterase"/>
    <property type="match status" value="1"/>
</dbReference>
<dbReference type="HOGENOM" id="CLU_030006_15_1_9"/>
<evidence type="ECO:0000313" key="3">
    <source>
        <dbReference type="EMBL" id="ABK61778.1"/>
    </source>
</evidence>
<keyword evidence="4" id="KW-1185">Reference proteome</keyword>
<feature type="transmembrane region" description="Helical" evidence="1">
    <location>
        <begin position="329"/>
        <end position="349"/>
    </location>
</feature>
<dbReference type="InterPro" id="IPR017946">
    <property type="entry name" value="PLC-like_Pdiesterase_TIM-brl"/>
</dbReference>
<feature type="transmembrane region" description="Helical" evidence="1">
    <location>
        <begin position="124"/>
        <end position="149"/>
    </location>
</feature>
<feature type="transmembrane region" description="Helical" evidence="1">
    <location>
        <begin position="169"/>
        <end position="199"/>
    </location>
</feature>
<dbReference type="AlphaFoldDB" id="A0Q3S1"/>
<protein>
    <submittedName>
        <fullName evidence="3">Periplasmic glycerophosphoryl diester phosphodiesterase</fullName>
    </submittedName>
</protein>
<dbReference type="SUPFAM" id="SSF51695">
    <property type="entry name" value="PLC-like phosphodiesterases"/>
    <property type="match status" value="1"/>
</dbReference>
<feature type="transmembrane region" description="Helical" evidence="1">
    <location>
        <begin position="220"/>
        <end position="246"/>
    </location>
</feature>
<dbReference type="GO" id="GO:0008081">
    <property type="term" value="F:phosphoric diester hydrolase activity"/>
    <property type="evidence" value="ECO:0007669"/>
    <property type="project" value="InterPro"/>
</dbReference>
<feature type="transmembrane region" description="Helical" evidence="1">
    <location>
        <begin position="74"/>
        <end position="103"/>
    </location>
</feature>
<dbReference type="Pfam" id="PF03009">
    <property type="entry name" value="GDPD"/>
    <property type="match status" value="1"/>
</dbReference>
<dbReference type="Pfam" id="PF10110">
    <property type="entry name" value="GPDPase_memb"/>
    <property type="match status" value="1"/>
</dbReference>
<proteinExistence type="predicted"/>
<dbReference type="CDD" id="cd08579">
    <property type="entry name" value="GDPD_memb_like"/>
    <property type="match status" value="1"/>
</dbReference>
<feature type="transmembrane region" description="Helical" evidence="1">
    <location>
        <begin position="258"/>
        <end position="283"/>
    </location>
</feature>
<sequence length="607" mass="70661">MVKHFVNELKGMVDDFKYGWSEFFKYEIVTKLILTILIIPIFSFLINVLMKNKGFSVISNNQILKFGMSKQGVLAIFIFYIMAVFVILIEIGGLIVIGNQILTKKKKYKFYSILGFCLKKSPKFIGIGGVYAVFFYLVFANLIGIESYSVFGIPLKVPGFIQSYIDENLWMFITEIIILVLILMIFISWIFTFHFIILENKSAKNAQRESWRLIKNNFRIFIKHFLIIAIFTGFIFLISYVTWMIILHQLMYRVNYNVYLGKVFIIAIILIRKFLGILVFFILTPIQIHWITRLFYILRNKEDKNIINIDLKVKERPSLLDKIFLRKKIFIFILSLVLIILSLSIGLVIDSALDMMYDVKVTSHRGNVERAPENTLASVREAIKANADFAEIDVVESKDGEIFLCHDINLKKNIGIDKEAWQLNYDDIKDYNNKVNPTRTYEDKKMPLLTHCIDLAKGKIKLNIEIKASPNEKDIVKKVVDIIKEHNFEKGCVITSLDYETIQEVKRLDPKIKVGYIMFLAKGDIEKLNVDFYSMEESLVSPDTVYIAHSMGREVHVWTVNNINNMKRFIDMGVDNIITDKSEELIYLLKELKSDSPHEKFFKMITK</sequence>